<dbReference type="InterPro" id="IPR013087">
    <property type="entry name" value="Znf_C2H2_type"/>
</dbReference>
<dbReference type="GO" id="GO:0008270">
    <property type="term" value="F:zinc ion binding"/>
    <property type="evidence" value="ECO:0007669"/>
    <property type="project" value="UniProtKB-KW"/>
</dbReference>
<reference evidence="10" key="1">
    <citation type="submission" date="2025-08" db="UniProtKB">
        <authorList>
            <consortium name="RefSeq"/>
        </authorList>
    </citation>
    <scope>IDENTIFICATION</scope>
    <source>
        <tissue evidence="10">Whole organism</tissue>
    </source>
</reference>
<organism evidence="9 10">
    <name type="scientific">Hyalella azteca</name>
    <name type="common">Amphipod</name>
    <dbReference type="NCBI Taxonomy" id="294128"/>
    <lineage>
        <taxon>Eukaryota</taxon>
        <taxon>Metazoa</taxon>
        <taxon>Ecdysozoa</taxon>
        <taxon>Arthropoda</taxon>
        <taxon>Crustacea</taxon>
        <taxon>Multicrustacea</taxon>
        <taxon>Malacostraca</taxon>
        <taxon>Eumalacostraca</taxon>
        <taxon>Peracarida</taxon>
        <taxon>Amphipoda</taxon>
        <taxon>Senticaudata</taxon>
        <taxon>Talitrida</taxon>
        <taxon>Talitroidea</taxon>
        <taxon>Hyalellidae</taxon>
        <taxon>Hyalella</taxon>
    </lineage>
</organism>
<proteinExistence type="predicted"/>
<dbReference type="GeneID" id="108666458"/>
<keyword evidence="1" id="KW-0479">Metal-binding</keyword>
<evidence type="ECO:0000313" key="9">
    <source>
        <dbReference type="Proteomes" id="UP000694843"/>
    </source>
</evidence>
<feature type="domain" description="C2H2-type" evidence="8">
    <location>
        <begin position="1501"/>
        <end position="1528"/>
    </location>
</feature>
<dbReference type="SMART" id="SM00225">
    <property type="entry name" value="BTB"/>
    <property type="match status" value="1"/>
</dbReference>
<feature type="domain" description="C2H2-type" evidence="8">
    <location>
        <begin position="1473"/>
        <end position="1500"/>
    </location>
</feature>
<feature type="domain" description="C2H2-type" evidence="8">
    <location>
        <begin position="1445"/>
        <end position="1472"/>
    </location>
</feature>
<feature type="domain" description="BTB" evidence="7">
    <location>
        <begin position="36"/>
        <end position="106"/>
    </location>
</feature>
<keyword evidence="3 5" id="KW-0863">Zinc-finger</keyword>
<dbReference type="Gene3D" id="3.30.710.10">
    <property type="entry name" value="Potassium Channel Kv1.1, Chain A"/>
    <property type="match status" value="1"/>
</dbReference>
<dbReference type="InterPro" id="IPR011333">
    <property type="entry name" value="SKP1/BTB/POZ_sf"/>
</dbReference>
<dbReference type="SUPFAM" id="SSF54695">
    <property type="entry name" value="POZ domain"/>
    <property type="match status" value="1"/>
</dbReference>
<dbReference type="InterPro" id="IPR000210">
    <property type="entry name" value="BTB/POZ_dom"/>
</dbReference>
<dbReference type="SMART" id="SM00355">
    <property type="entry name" value="ZnF_C2H2"/>
    <property type="match status" value="8"/>
</dbReference>
<name>A0A8B7N4P1_HYAAZ</name>
<evidence type="ECO:0000256" key="3">
    <source>
        <dbReference type="ARBA" id="ARBA00022771"/>
    </source>
</evidence>
<accession>A0A8B7N4P1</accession>
<feature type="compositionally biased region" description="Polar residues" evidence="6">
    <location>
        <begin position="1265"/>
        <end position="1274"/>
    </location>
</feature>
<evidence type="ECO:0000259" key="7">
    <source>
        <dbReference type="PROSITE" id="PS50097"/>
    </source>
</evidence>
<feature type="domain" description="C2H2-type" evidence="8">
    <location>
        <begin position="1381"/>
        <end position="1409"/>
    </location>
</feature>
<keyword evidence="9" id="KW-1185">Reference proteome</keyword>
<dbReference type="OrthoDB" id="6354893at2759"/>
<dbReference type="RefSeq" id="XP_018008827.1">
    <property type="nucleotide sequence ID" value="XM_018153338.1"/>
</dbReference>
<dbReference type="Pfam" id="PF00651">
    <property type="entry name" value="BTB"/>
    <property type="match status" value="1"/>
</dbReference>
<evidence type="ECO:0000256" key="2">
    <source>
        <dbReference type="ARBA" id="ARBA00022737"/>
    </source>
</evidence>
<sequence length="1594" mass="173476">MANCMLSESSSSIVCSEHGQLFGERLQALYNSGQLVDVIVIAGRYQVSAHRTVLAAASPVLLAHLQHYSNAHFQQLQLDTITEGCTSEDLHALLDFIYCGKATIPQYRLSEFLRIAKQLQLVGVHEASILSSLNSNIRNGCNVIPQRTIPAQRPLHVRSLSDQPPLATAEFQSLITQFPMPVPMPMPSNFIPDPSSSIPPASQIPLDSEITTQEDFHINNNLLQDNSGQALHSSKYRQSLRDEPVKFGESIKVDHMNWRSLPCSLSTTTFSDLCTADPDLSMLILGDGRSLNPSLRPVFADSNDGLLSSQDASFPKDYSQSTLKLVPNSLCNAELGMPSCEMFSEQQQGLTPISCAVVASVCSSTGSIIHQPSDTFASHAQGDSLGHQPFSGVNGNTVACPIPLYGTEEVTGVQDTNMIHSTDGQPLHLYHHPQHEPQLTLPSNAIAVNAMQMESSSVLTSCASGGYEENLVYNTGNSIWPFLAGPATESSSESVQGQLTIQKQPHIWCMPDETSLPELRDYSHPSESPSWAGGGRLKVKSSIGGVSLQDLSSANVSEKSLLNLRQTPEDDLPQTSSALQVNSSTASDLTSNKSPSDGQVSKSSKKTNSKTSRGKLAVRTDIKNVNYDTPCNEDISLPKNRSPCPKISGKTASIRVVSGKELLDARHVRDDPPNPPVSAFSKVSVVPEQQLLETSHCGLAGPTITLQEMAYGEEGHPSLRGDDVVKIKLPKPPSQADQLDHLREATVSHFDTAQSTSNYLSISTLSSNALLETNETVQVNPDELMIDAGSMTADESEDILVVQENSNEYQLPNNTSLDSLDVQVIDQTDTYHVDEEESGDPPRNLQILFTSSHQPSLYPQPFSYCSALVDESLDEPSAETVSEITPIKDTAKTQWATLHKKQNLGKDSELDFLQESSNSMETNELKVKKCLFASRSQTPALEDDTIDVTDSSGCGMQYPVLVPVSPSIASVPPSPTRLSSSNAIEDVVFTSSLRPNEISVSASPCPVIHVDETELPTGQGIPKSQCDFGDSLHLKHSFTPEPRPDSEPICLSVETQMESAIDIVSTADEATILPPNTSGTWRESLGKSASWKLVPDSVGDSQSNAGDDFNSSDVQIEERNIIPEDLTTDSPATCRTIGENRNNISSEVTNEVFSELSPKYSTAEATDTNSLRIADAPSETVMSLPTSPQTHTVPHDDDVLKACQSSSHSSPELHAATNLRQKSQNYGLDQSTSLDSIPACSDSLSASSTSEMSNVIPFSEVGVSGSETCGSQDEVSARSDRKRSISVKSGATTAPTAVENRRKAKEPEVADIATSTPEWKCTKCPEIVHSQAELLQHAKQHFSEAWPHCCLCQKKLKNKSTLRIHVITHVVAAHASVAQAHKCPACGAVYSQRNNLVRHLAARHNLSPTGTALTAVYTCPHCPFTCLALHKYKAHKRSHDLEKAHKCPHCPYKSAVKNALVKHIRIHTKERPYVCDICDFDAVTASILSRHKRSHSGVKPHSCSICHRQFADSKRLRDHLLMHDNVKPFMCHVCGFACRRKDNLQSHIRNLHDNDKTSAKKANKNTRLLTTGSPKRKRARNKNVSDSNDVSIFY</sequence>
<dbReference type="PROSITE" id="PS50097">
    <property type="entry name" value="BTB"/>
    <property type="match status" value="1"/>
</dbReference>
<evidence type="ECO:0000256" key="1">
    <source>
        <dbReference type="ARBA" id="ARBA00022723"/>
    </source>
</evidence>
<evidence type="ECO:0000313" key="10">
    <source>
        <dbReference type="RefSeq" id="XP_018008827.1"/>
    </source>
</evidence>
<keyword evidence="2" id="KW-0677">Repeat</keyword>
<dbReference type="Gene3D" id="3.30.160.60">
    <property type="entry name" value="Classic Zinc Finger"/>
    <property type="match status" value="6"/>
</dbReference>
<dbReference type="SUPFAM" id="SSF57667">
    <property type="entry name" value="beta-beta-alpha zinc fingers"/>
    <property type="match status" value="4"/>
</dbReference>
<feature type="compositionally biased region" description="Polar residues" evidence="6">
    <location>
        <begin position="1286"/>
        <end position="1295"/>
    </location>
</feature>
<feature type="compositionally biased region" description="Basic and acidic residues" evidence="6">
    <location>
        <begin position="1299"/>
        <end position="1308"/>
    </location>
</feature>
<evidence type="ECO:0000259" key="8">
    <source>
        <dbReference type="PROSITE" id="PS50157"/>
    </source>
</evidence>
<evidence type="ECO:0000256" key="5">
    <source>
        <dbReference type="PROSITE-ProRule" id="PRU00042"/>
    </source>
</evidence>
<dbReference type="PANTHER" id="PTHR24379:SF121">
    <property type="entry name" value="C2H2-TYPE DOMAIN-CONTAINING PROTEIN"/>
    <property type="match status" value="1"/>
</dbReference>
<feature type="domain" description="C2H2-type" evidence="8">
    <location>
        <begin position="1529"/>
        <end position="1557"/>
    </location>
</feature>
<dbReference type="Proteomes" id="UP000694843">
    <property type="component" value="Unplaced"/>
</dbReference>
<protein>
    <submittedName>
        <fullName evidence="10">Uncharacterized protein LOC108666458</fullName>
    </submittedName>
</protein>
<gene>
    <name evidence="10" type="primary">LOC108666458</name>
</gene>
<dbReference type="PANTHER" id="PTHR24379">
    <property type="entry name" value="KRAB AND ZINC FINGER DOMAIN-CONTAINING"/>
    <property type="match status" value="1"/>
</dbReference>
<dbReference type="InterPro" id="IPR036236">
    <property type="entry name" value="Znf_C2H2_sf"/>
</dbReference>
<dbReference type="KEGG" id="hazt:108666458"/>
<feature type="region of interest" description="Disordered" evidence="6">
    <location>
        <begin position="1263"/>
        <end position="1311"/>
    </location>
</feature>
<evidence type="ECO:0000256" key="4">
    <source>
        <dbReference type="ARBA" id="ARBA00022833"/>
    </source>
</evidence>
<dbReference type="Pfam" id="PF00096">
    <property type="entry name" value="zf-C2H2"/>
    <property type="match status" value="1"/>
</dbReference>
<keyword evidence="4" id="KW-0862">Zinc</keyword>
<feature type="region of interest" description="Disordered" evidence="6">
    <location>
        <begin position="568"/>
        <end position="618"/>
    </location>
</feature>
<feature type="compositionally biased region" description="Polar residues" evidence="6">
    <location>
        <begin position="573"/>
        <end position="600"/>
    </location>
</feature>
<dbReference type="PROSITE" id="PS50157">
    <property type="entry name" value="ZINC_FINGER_C2H2_2"/>
    <property type="match status" value="5"/>
</dbReference>
<dbReference type="PROSITE" id="PS00028">
    <property type="entry name" value="ZINC_FINGER_C2H2_1"/>
    <property type="match status" value="5"/>
</dbReference>
<evidence type="ECO:0000256" key="6">
    <source>
        <dbReference type="SAM" id="MobiDB-lite"/>
    </source>
</evidence>